<organism evidence="1 2">
    <name type="scientific">Derxia gummosa DSM 723</name>
    <dbReference type="NCBI Taxonomy" id="1121388"/>
    <lineage>
        <taxon>Bacteria</taxon>
        <taxon>Pseudomonadati</taxon>
        <taxon>Pseudomonadota</taxon>
        <taxon>Betaproteobacteria</taxon>
        <taxon>Burkholderiales</taxon>
        <taxon>Alcaligenaceae</taxon>
        <taxon>Derxia</taxon>
    </lineage>
</organism>
<dbReference type="RefSeq" id="WP_156924323.1">
    <property type="nucleotide sequence ID" value="NZ_AXWS01000008.1"/>
</dbReference>
<dbReference type="AlphaFoldDB" id="A0A8B6XCI0"/>
<evidence type="ECO:0000313" key="2">
    <source>
        <dbReference type="RefSeq" id="WP_156924323.1"/>
    </source>
</evidence>
<dbReference type="Proteomes" id="UP000675920">
    <property type="component" value="Unplaced"/>
</dbReference>
<name>A0A8B6XCI0_9BURK</name>
<protein>
    <submittedName>
        <fullName evidence="2">Uncharacterized protein</fullName>
    </submittedName>
</protein>
<proteinExistence type="predicted"/>
<evidence type="ECO:0000313" key="1">
    <source>
        <dbReference type="Proteomes" id="UP000675920"/>
    </source>
</evidence>
<reference evidence="2" key="1">
    <citation type="submission" date="2025-08" db="UniProtKB">
        <authorList>
            <consortium name="RefSeq"/>
        </authorList>
    </citation>
    <scope>IDENTIFICATION</scope>
</reference>
<keyword evidence="1" id="KW-1185">Reference proteome</keyword>
<dbReference type="OrthoDB" id="9153273at2"/>
<accession>A0A8B6XCI0</accession>
<sequence>MNRFSQFIADTCVSTLANLASKTEAMNLKTLNANSSLKYNLIMDPYITVEITDRTSFSVFEQKQGIVIPNGPALSEARIADFLLGAQRVKKQYEAVSSMRSGRFPSAWVIVSAYYCAYFACIELCKLNDRISISFEEDELASLKQKALGPGHADFFQDPQQNFVGSSYAGKLRFKAIGTKPHAIAWENAHITIRKIFEKKEWLDATYYTKLLSDPEQSPSRIRNIWNYRRSDYFGATGEDHAREFRSIIGNHDGAYAWTRRKAGSTYPMDPCVIAAFCEALSLAILDAYDRAISILTARD</sequence>